<protein>
    <recommendedName>
        <fullName evidence="3">Lipoprotein</fullName>
    </recommendedName>
</protein>
<dbReference type="RefSeq" id="WP_126791000.1">
    <property type="nucleotide sequence ID" value="NZ_PIPI01000001.1"/>
</dbReference>
<evidence type="ECO:0008006" key="3">
    <source>
        <dbReference type="Google" id="ProtNLM"/>
    </source>
</evidence>
<dbReference type="AlphaFoldDB" id="A0A432VYS4"/>
<dbReference type="PROSITE" id="PS51257">
    <property type="entry name" value="PROKAR_LIPOPROTEIN"/>
    <property type="match status" value="1"/>
</dbReference>
<name>A0A432VYS4_9GAMM</name>
<dbReference type="OrthoDB" id="6025791at2"/>
<sequence length="153" mass="16617">MRKLVVGLGLLVIALTGCQSTQQDTSDRFADEQAETGLAPCDIFLVMDGKDCAMPNPESLAQFPLGSAENPVRAWGPGGQREYLSRLICANHEHPLSFKRIGNVGAGPYGTYVDLYEVICETSGGEQAISVHMDMYHQHRETYPAAGFIDIGL</sequence>
<comment type="caution">
    <text evidence="1">The sequence shown here is derived from an EMBL/GenBank/DDBJ whole genome shotgun (WGS) entry which is preliminary data.</text>
</comment>
<gene>
    <name evidence="1" type="ORF">CWE06_02930</name>
</gene>
<evidence type="ECO:0000313" key="2">
    <source>
        <dbReference type="Proteomes" id="UP000288212"/>
    </source>
</evidence>
<dbReference type="Proteomes" id="UP000288212">
    <property type="component" value="Unassembled WGS sequence"/>
</dbReference>
<evidence type="ECO:0000313" key="1">
    <source>
        <dbReference type="EMBL" id="RUO21819.1"/>
    </source>
</evidence>
<keyword evidence="2" id="KW-1185">Reference proteome</keyword>
<organism evidence="1 2">
    <name type="scientific">Aliidiomarina haloalkalitolerans</name>
    <dbReference type="NCBI Taxonomy" id="859059"/>
    <lineage>
        <taxon>Bacteria</taxon>
        <taxon>Pseudomonadati</taxon>
        <taxon>Pseudomonadota</taxon>
        <taxon>Gammaproteobacteria</taxon>
        <taxon>Alteromonadales</taxon>
        <taxon>Idiomarinaceae</taxon>
        <taxon>Aliidiomarina</taxon>
    </lineage>
</organism>
<accession>A0A432VYS4</accession>
<proteinExistence type="predicted"/>
<reference evidence="1 2" key="1">
    <citation type="journal article" date="2011" name="Front. Microbiol.">
        <title>Genomic signatures of strain selection and enhancement in Bacillus atrophaeus var. globigii, a historical biowarfare simulant.</title>
        <authorList>
            <person name="Gibbons H.S."/>
            <person name="Broomall S.M."/>
            <person name="McNew L.A."/>
            <person name="Daligault H."/>
            <person name="Chapman C."/>
            <person name="Bruce D."/>
            <person name="Karavis M."/>
            <person name="Krepps M."/>
            <person name="McGregor P.A."/>
            <person name="Hong C."/>
            <person name="Park K.H."/>
            <person name="Akmal A."/>
            <person name="Feldman A."/>
            <person name="Lin J.S."/>
            <person name="Chang W.E."/>
            <person name="Higgs B.W."/>
            <person name="Demirev P."/>
            <person name="Lindquist J."/>
            <person name="Liem A."/>
            <person name="Fochler E."/>
            <person name="Read T.D."/>
            <person name="Tapia R."/>
            <person name="Johnson S."/>
            <person name="Bishop-Lilly K.A."/>
            <person name="Detter C."/>
            <person name="Han C."/>
            <person name="Sozhamannan S."/>
            <person name="Rosenzweig C.N."/>
            <person name="Skowronski E.W."/>
        </authorList>
    </citation>
    <scope>NUCLEOTIDE SEQUENCE [LARGE SCALE GENOMIC DNA]</scope>
    <source>
        <strain evidence="1 2">AK5</strain>
    </source>
</reference>
<dbReference type="EMBL" id="PIPI01000001">
    <property type="protein sequence ID" value="RUO21819.1"/>
    <property type="molecule type" value="Genomic_DNA"/>
</dbReference>